<dbReference type="EMBL" id="DWZA01000083">
    <property type="protein sequence ID" value="HJA71770.1"/>
    <property type="molecule type" value="Genomic_DNA"/>
</dbReference>
<evidence type="ECO:0000313" key="3">
    <source>
        <dbReference type="Proteomes" id="UP000823900"/>
    </source>
</evidence>
<dbReference type="CDD" id="cd09079">
    <property type="entry name" value="RgfB-like"/>
    <property type="match status" value="1"/>
</dbReference>
<reference evidence="2" key="1">
    <citation type="journal article" date="2021" name="PeerJ">
        <title>Extensive microbial diversity within the chicken gut microbiome revealed by metagenomics and culture.</title>
        <authorList>
            <person name="Gilroy R."/>
            <person name="Ravi A."/>
            <person name="Getino M."/>
            <person name="Pursley I."/>
            <person name="Horton D.L."/>
            <person name="Alikhan N.F."/>
            <person name="Baker D."/>
            <person name="Gharbi K."/>
            <person name="Hall N."/>
            <person name="Watson M."/>
            <person name="Adriaenssens E.M."/>
            <person name="Foster-Nyarko E."/>
            <person name="Jarju S."/>
            <person name="Secka A."/>
            <person name="Antonio M."/>
            <person name="Oren A."/>
            <person name="Chaudhuri R.R."/>
            <person name="La Ragione R."/>
            <person name="Hildebrand F."/>
            <person name="Pallen M.J."/>
        </authorList>
    </citation>
    <scope>NUCLEOTIDE SEQUENCE</scope>
    <source>
        <strain evidence="2">CHK178-16964</strain>
    </source>
</reference>
<keyword evidence="2" id="KW-0255">Endonuclease</keyword>
<organism evidence="2 3">
    <name type="scientific">Candidatus Lachnoclostridium stercoravium</name>
    <dbReference type="NCBI Taxonomy" id="2838633"/>
    <lineage>
        <taxon>Bacteria</taxon>
        <taxon>Bacillati</taxon>
        <taxon>Bacillota</taxon>
        <taxon>Clostridia</taxon>
        <taxon>Lachnospirales</taxon>
        <taxon>Lachnospiraceae</taxon>
    </lineage>
</organism>
<feature type="domain" description="Endonuclease/exonuclease/phosphatase" evidence="1">
    <location>
        <begin position="5"/>
        <end position="279"/>
    </location>
</feature>
<keyword evidence="2" id="KW-0378">Hydrolase</keyword>
<dbReference type="InterPro" id="IPR036691">
    <property type="entry name" value="Endo/exonu/phosph_ase_sf"/>
</dbReference>
<dbReference type="AlphaFoldDB" id="A0A9D2KPU3"/>
<sequence>MKLLTLNTHSLAEPEYEKKAEIFWKALLKERPDVMALQEVNQTAGGEKVPVKELLASGYTACPGESPAVVRDNHGFRTAAWLAENGFPCFWAWAPAKLGYGRYDEGTAIFSRRPIQNLSAGFITETKDYKNWKTRKALGIKTETEAGNGWFFSLHMGWWKDEEEPFSRQWTALSEITDPLRKEGDVWLMGDFNSPAQIKDEGYDCIRRDGWEEAYALAQEKGGDITVFGAIDGWRDRGVPDRLRMDFIWHGAPDRWNGWIVRRAGTVFDGNVYPAVSDHFGVAAEYERRDGSDGS</sequence>
<evidence type="ECO:0000259" key="1">
    <source>
        <dbReference type="Pfam" id="PF03372"/>
    </source>
</evidence>
<accession>A0A9D2KPU3</accession>
<comment type="caution">
    <text evidence="2">The sequence shown here is derived from an EMBL/GenBank/DDBJ whole genome shotgun (WGS) entry which is preliminary data.</text>
</comment>
<gene>
    <name evidence="2" type="ORF">IAA07_09395</name>
</gene>
<dbReference type="Pfam" id="PF03372">
    <property type="entry name" value="Exo_endo_phos"/>
    <property type="match status" value="1"/>
</dbReference>
<keyword evidence="2" id="KW-0540">Nuclease</keyword>
<protein>
    <submittedName>
        <fullName evidence="2">Endonuclease/exonuclease/phosphatase family protein</fullName>
    </submittedName>
</protein>
<dbReference type="SUPFAM" id="SSF56219">
    <property type="entry name" value="DNase I-like"/>
    <property type="match status" value="1"/>
</dbReference>
<dbReference type="InterPro" id="IPR005135">
    <property type="entry name" value="Endo/exonuclease/phosphatase"/>
</dbReference>
<dbReference type="Gene3D" id="3.60.10.10">
    <property type="entry name" value="Endonuclease/exonuclease/phosphatase"/>
    <property type="match status" value="1"/>
</dbReference>
<evidence type="ECO:0000313" key="2">
    <source>
        <dbReference type="EMBL" id="HJA71770.1"/>
    </source>
</evidence>
<dbReference type="Proteomes" id="UP000823900">
    <property type="component" value="Unassembled WGS sequence"/>
</dbReference>
<dbReference type="GO" id="GO:0004519">
    <property type="term" value="F:endonuclease activity"/>
    <property type="evidence" value="ECO:0007669"/>
    <property type="project" value="UniProtKB-KW"/>
</dbReference>
<proteinExistence type="predicted"/>
<name>A0A9D2KPU3_9FIRM</name>
<reference evidence="2" key="2">
    <citation type="submission" date="2021-04" db="EMBL/GenBank/DDBJ databases">
        <authorList>
            <person name="Gilroy R."/>
        </authorList>
    </citation>
    <scope>NUCLEOTIDE SEQUENCE</scope>
    <source>
        <strain evidence="2">CHK178-16964</strain>
    </source>
</reference>